<comment type="caution">
    <text evidence="6">The sequence shown here is derived from an EMBL/GenBank/DDBJ whole genome shotgun (WGS) entry which is preliminary data.</text>
</comment>
<proteinExistence type="inferred from homology"/>
<evidence type="ECO:0000313" key="7">
    <source>
        <dbReference type="Proteomes" id="UP000535437"/>
    </source>
</evidence>
<dbReference type="EC" id="3.5.2.10" evidence="6"/>
<dbReference type="InterPro" id="IPR003785">
    <property type="entry name" value="Creatininase/forma_Hydrolase"/>
</dbReference>
<protein>
    <submittedName>
        <fullName evidence="6">Creatinine amidohydrolase</fullName>
        <ecNumber evidence="6">3.5.2.10</ecNumber>
    </submittedName>
</protein>
<dbReference type="RefSeq" id="WP_179540732.1">
    <property type="nucleotide sequence ID" value="NZ_BAAALL010000004.1"/>
</dbReference>
<accession>A0A7Z0GJN2</accession>
<evidence type="ECO:0000256" key="1">
    <source>
        <dbReference type="ARBA" id="ARBA00001947"/>
    </source>
</evidence>
<dbReference type="GO" id="GO:0009231">
    <property type="term" value="P:riboflavin biosynthetic process"/>
    <property type="evidence" value="ECO:0007669"/>
    <property type="project" value="TreeGrafter"/>
</dbReference>
<dbReference type="PANTHER" id="PTHR35005:SF1">
    <property type="entry name" value="2-AMINO-5-FORMYLAMINO-6-RIBOSYLAMINOPYRIMIDIN-4(3H)-ONE 5'-MONOPHOSPHATE DEFORMYLASE"/>
    <property type="match status" value="1"/>
</dbReference>
<keyword evidence="2" id="KW-0479">Metal-binding</keyword>
<evidence type="ECO:0000256" key="4">
    <source>
        <dbReference type="ARBA" id="ARBA00022833"/>
    </source>
</evidence>
<dbReference type="Gene3D" id="3.40.50.10310">
    <property type="entry name" value="Creatininase"/>
    <property type="match status" value="1"/>
</dbReference>
<dbReference type="PANTHER" id="PTHR35005">
    <property type="entry name" value="3-DEHYDRO-SCYLLO-INOSOSE HYDROLASE"/>
    <property type="match status" value="1"/>
</dbReference>
<evidence type="ECO:0000313" key="6">
    <source>
        <dbReference type="EMBL" id="NYJ77219.1"/>
    </source>
</evidence>
<dbReference type="GO" id="GO:0016811">
    <property type="term" value="F:hydrolase activity, acting on carbon-nitrogen (but not peptide) bonds, in linear amides"/>
    <property type="evidence" value="ECO:0007669"/>
    <property type="project" value="TreeGrafter"/>
</dbReference>
<evidence type="ECO:0000256" key="2">
    <source>
        <dbReference type="ARBA" id="ARBA00022723"/>
    </source>
</evidence>
<gene>
    <name evidence="6" type="ORF">HNR09_000630</name>
</gene>
<dbReference type="GO" id="GO:0046872">
    <property type="term" value="F:metal ion binding"/>
    <property type="evidence" value="ECO:0007669"/>
    <property type="project" value="UniProtKB-KW"/>
</dbReference>
<keyword evidence="4" id="KW-0862">Zinc</keyword>
<dbReference type="SUPFAM" id="SSF102215">
    <property type="entry name" value="Creatininase"/>
    <property type="match status" value="1"/>
</dbReference>
<dbReference type="Proteomes" id="UP000535437">
    <property type="component" value="Unassembled WGS sequence"/>
</dbReference>
<reference evidence="6 7" key="1">
    <citation type="submission" date="2020-07" db="EMBL/GenBank/DDBJ databases">
        <title>Sequencing the genomes of 1000 actinobacteria strains.</title>
        <authorList>
            <person name="Klenk H.-P."/>
        </authorList>
    </citation>
    <scope>NUCLEOTIDE SEQUENCE [LARGE SCALE GENOMIC DNA]</scope>
    <source>
        <strain evidence="6 7">DSM 15475</strain>
    </source>
</reference>
<dbReference type="InterPro" id="IPR024087">
    <property type="entry name" value="Creatininase-like_sf"/>
</dbReference>
<evidence type="ECO:0000256" key="5">
    <source>
        <dbReference type="ARBA" id="ARBA00024029"/>
    </source>
</evidence>
<name>A0A7Z0GJN2_9MICC</name>
<keyword evidence="7" id="KW-1185">Reference proteome</keyword>
<dbReference type="Pfam" id="PF02633">
    <property type="entry name" value="Creatininase"/>
    <property type="match status" value="1"/>
</dbReference>
<dbReference type="GO" id="GO:0047789">
    <property type="term" value="F:creatininase activity"/>
    <property type="evidence" value="ECO:0007669"/>
    <property type="project" value="UniProtKB-EC"/>
</dbReference>
<keyword evidence="3 6" id="KW-0378">Hydrolase</keyword>
<dbReference type="AlphaFoldDB" id="A0A7Z0GJN2"/>
<comment type="cofactor">
    <cofactor evidence="1">
        <name>Zn(2+)</name>
        <dbReference type="ChEBI" id="CHEBI:29105"/>
    </cofactor>
</comment>
<dbReference type="EMBL" id="JACCFY010000001">
    <property type="protein sequence ID" value="NYJ77219.1"/>
    <property type="molecule type" value="Genomic_DNA"/>
</dbReference>
<comment type="similarity">
    <text evidence="5">Belongs to the creatininase superfamily.</text>
</comment>
<evidence type="ECO:0000256" key="3">
    <source>
        <dbReference type="ARBA" id="ARBA00022801"/>
    </source>
</evidence>
<organism evidence="6 7">
    <name type="scientific">Nesterenkonia xinjiangensis</name>
    <dbReference type="NCBI Taxonomy" id="225327"/>
    <lineage>
        <taxon>Bacteria</taxon>
        <taxon>Bacillati</taxon>
        <taxon>Actinomycetota</taxon>
        <taxon>Actinomycetes</taxon>
        <taxon>Micrococcales</taxon>
        <taxon>Micrococcaceae</taxon>
        <taxon>Nesterenkonia</taxon>
    </lineage>
</organism>
<sequence>MQTPDRTRITRFGDLTSPEAAQRRGALLILPVGALEQHGDGLPLSTDTLRAEYVAEAVAERLAGRAHVLPGLPYGVSPHHASFPGTVSLSARLFIDVVSSIVRNLGEAGWERILVVSGHGGNGASLGVVEQDLLATHPDLHFAWTLVGTLAPEASAKLPTAEVSGHSGESETAQVLAIAPSAVDRSSLTAGVRTLQELNAKARLSRIKPPSISVRFEHYADNGVLGDPTTVTAEQGEVILEEIVTRLTEYAEAMLSL</sequence>